<feature type="domain" description="Major facilitator superfamily (MFS) profile" evidence="8">
    <location>
        <begin position="80"/>
        <end position="530"/>
    </location>
</feature>
<comment type="caution">
    <text evidence="9">The sequence shown here is derived from an EMBL/GenBank/DDBJ whole genome shotgun (WGS) entry which is preliminary data.</text>
</comment>
<dbReference type="GO" id="GO:0005886">
    <property type="term" value="C:plasma membrane"/>
    <property type="evidence" value="ECO:0007669"/>
    <property type="project" value="UniProtKB-SubCell"/>
</dbReference>
<feature type="transmembrane region" description="Helical" evidence="7">
    <location>
        <begin position="370"/>
        <end position="391"/>
    </location>
</feature>
<dbReference type="PROSITE" id="PS50850">
    <property type="entry name" value="MFS"/>
    <property type="match status" value="1"/>
</dbReference>
<feature type="transmembrane region" description="Helical" evidence="7">
    <location>
        <begin position="171"/>
        <end position="191"/>
    </location>
</feature>
<evidence type="ECO:0000313" key="10">
    <source>
        <dbReference type="Proteomes" id="UP000247832"/>
    </source>
</evidence>
<reference evidence="9 10" key="1">
    <citation type="submission" date="2018-05" db="EMBL/GenBank/DDBJ databases">
        <title>Genetic diversity of glacier-inhabiting Cryobacterium bacteria in China and description of Cryobacterium mengkeensis sp. nov. and Arthrobacter glacialis sp. nov.</title>
        <authorList>
            <person name="Liu Q."/>
            <person name="Xin Y.-H."/>
        </authorList>
    </citation>
    <scope>NUCLEOTIDE SEQUENCE [LARGE SCALE GENOMIC DNA]</scope>
    <source>
        <strain evidence="9 10">LI2</strain>
    </source>
</reference>
<keyword evidence="3 7" id="KW-0812">Transmembrane</keyword>
<organism evidence="9 10">
    <name type="scientific">Arthrobacter livingstonensis</name>
    <dbReference type="NCBI Taxonomy" id="670078"/>
    <lineage>
        <taxon>Bacteria</taxon>
        <taxon>Bacillati</taxon>
        <taxon>Actinomycetota</taxon>
        <taxon>Actinomycetes</taxon>
        <taxon>Micrococcales</taxon>
        <taxon>Micrococcaceae</taxon>
        <taxon>Arthrobacter</taxon>
    </lineage>
</organism>
<dbReference type="InterPro" id="IPR020846">
    <property type="entry name" value="MFS_dom"/>
</dbReference>
<dbReference type="GO" id="GO:0022857">
    <property type="term" value="F:transmembrane transporter activity"/>
    <property type="evidence" value="ECO:0007669"/>
    <property type="project" value="InterPro"/>
</dbReference>
<feature type="transmembrane region" description="Helical" evidence="7">
    <location>
        <begin position="203"/>
        <end position="227"/>
    </location>
</feature>
<feature type="transmembrane region" description="Helical" evidence="7">
    <location>
        <begin position="469"/>
        <end position="490"/>
    </location>
</feature>
<evidence type="ECO:0000256" key="4">
    <source>
        <dbReference type="ARBA" id="ARBA00022989"/>
    </source>
</evidence>
<feature type="transmembrane region" description="Helical" evidence="7">
    <location>
        <begin position="289"/>
        <end position="313"/>
    </location>
</feature>
<dbReference type="OrthoDB" id="4484751at2"/>
<feature type="transmembrane region" description="Helical" evidence="7">
    <location>
        <begin position="333"/>
        <end position="358"/>
    </location>
</feature>
<feature type="transmembrane region" description="Helical" evidence="7">
    <location>
        <begin position="502"/>
        <end position="525"/>
    </location>
</feature>
<proteinExistence type="predicted"/>
<dbReference type="PANTHER" id="PTHR42718:SF9">
    <property type="entry name" value="MAJOR FACILITATOR SUPERFAMILY MULTIDRUG TRANSPORTER MFSC"/>
    <property type="match status" value="1"/>
</dbReference>
<accession>A0A2V5L5P6</accession>
<dbReference type="InterPro" id="IPR011701">
    <property type="entry name" value="MFS"/>
</dbReference>
<keyword evidence="4 7" id="KW-1133">Transmembrane helix</keyword>
<keyword evidence="2" id="KW-0813">Transport</keyword>
<keyword evidence="5 7" id="KW-0472">Membrane</keyword>
<evidence type="ECO:0000313" key="9">
    <source>
        <dbReference type="EMBL" id="PYI66841.1"/>
    </source>
</evidence>
<evidence type="ECO:0000256" key="2">
    <source>
        <dbReference type="ARBA" id="ARBA00022448"/>
    </source>
</evidence>
<evidence type="ECO:0000256" key="1">
    <source>
        <dbReference type="ARBA" id="ARBA00004651"/>
    </source>
</evidence>
<dbReference type="Pfam" id="PF07690">
    <property type="entry name" value="MFS_1"/>
    <property type="match status" value="1"/>
</dbReference>
<feature type="compositionally biased region" description="Polar residues" evidence="6">
    <location>
        <begin position="535"/>
        <end position="544"/>
    </location>
</feature>
<dbReference type="EMBL" id="QJVD01000012">
    <property type="protein sequence ID" value="PYI66841.1"/>
    <property type="molecule type" value="Genomic_DNA"/>
</dbReference>
<evidence type="ECO:0000256" key="5">
    <source>
        <dbReference type="ARBA" id="ARBA00023136"/>
    </source>
</evidence>
<dbReference type="PANTHER" id="PTHR42718">
    <property type="entry name" value="MAJOR FACILITATOR SUPERFAMILY MULTIDRUG TRANSPORTER MFSC"/>
    <property type="match status" value="1"/>
</dbReference>
<name>A0A2V5L5P6_9MICC</name>
<dbReference type="Proteomes" id="UP000247832">
    <property type="component" value="Unassembled WGS sequence"/>
</dbReference>
<feature type="transmembrane region" description="Helical" evidence="7">
    <location>
        <begin position="233"/>
        <end position="254"/>
    </location>
</feature>
<dbReference type="AlphaFoldDB" id="A0A2V5L5P6"/>
<sequence length="552" mass="56583">MADRSSTASPRCGRSAWRARSISSYSSSPRTFFSGSTVRAPPFLCKIHIHCIIHNIYQSVIRSPVSSNKESSRTPSPRLVITALAFCGIVVSLMQTLIIPLIPELPKFLHASATDASWAVTATLVAGAVVTPISGRLGDMFGKRRILILSLLAMVAGSVVCGLSDSLTLIVIGRALQGLAMGAIPLGISIMRDELPPRQVGPAIATMSATMGVGGAIGIPLSAFIAQNANWHMLFWVAAALGLVCAILVGLVLPESPVSTPGRFDGVGAAGLAVGLVALLVPVTKGSEWGWGSALTIGLFATSVVVLLLWGVYQLRTRNALVDLRVSARPRVLLTNLSSIMIGFAMYGMSLIFIQLLMAPAATGYGLGQSMVQAGLALAPGGLVMMALSPVSARLSARRGPKVTLITGALVIAAGYVVALVLNGAVWEIILASMVISAGLGLAFAAMPALIMGAVPITETAAANGLNSLMRAIGTSSSAAVISVVLASMTMQLGPVALPTMAAFRITFIIAIGAAAASALLAAFIPVGRAAGEHSAQTPSTTPAARQAAPVA</sequence>
<dbReference type="SUPFAM" id="SSF103473">
    <property type="entry name" value="MFS general substrate transporter"/>
    <property type="match status" value="1"/>
</dbReference>
<gene>
    <name evidence="9" type="ORF">CVV68_12135</name>
</gene>
<feature type="region of interest" description="Disordered" evidence="6">
    <location>
        <begin position="533"/>
        <end position="552"/>
    </location>
</feature>
<keyword evidence="10" id="KW-1185">Reference proteome</keyword>
<evidence type="ECO:0000256" key="3">
    <source>
        <dbReference type="ARBA" id="ARBA00022692"/>
    </source>
</evidence>
<dbReference type="InterPro" id="IPR036259">
    <property type="entry name" value="MFS_trans_sf"/>
</dbReference>
<feature type="transmembrane region" description="Helical" evidence="7">
    <location>
        <begin position="403"/>
        <end position="423"/>
    </location>
</feature>
<dbReference type="Gene3D" id="1.20.1250.20">
    <property type="entry name" value="MFS general substrate transporter like domains"/>
    <property type="match status" value="1"/>
</dbReference>
<feature type="transmembrane region" description="Helical" evidence="7">
    <location>
        <begin position="115"/>
        <end position="134"/>
    </location>
</feature>
<feature type="transmembrane region" description="Helical" evidence="7">
    <location>
        <begin position="429"/>
        <end position="457"/>
    </location>
</feature>
<dbReference type="Gene3D" id="1.20.1720.10">
    <property type="entry name" value="Multidrug resistance protein D"/>
    <property type="match status" value="1"/>
</dbReference>
<protein>
    <submittedName>
        <fullName evidence="9">MFS transporter</fullName>
    </submittedName>
</protein>
<feature type="transmembrane region" description="Helical" evidence="7">
    <location>
        <begin position="266"/>
        <end position="283"/>
    </location>
</feature>
<dbReference type="CDD" id="cd17504">
    <property type="entry name" value="MFS_MMR_MDR_like"/>
    <property type="match status" value="1"/>
</dbReference>
<evidence type="ECO:0000256" key="6">
    <source>
        <dbReference type="SAM" id="MobiDB-lite"/>
    </source>
</evidence>
<evidence type="ECO:0000256" key="7">
    <source>
        <dbReference type="SAM" id="Phobius"/>
    </source>
</evidence>
<evidence type="ECO:0000259" key="8">
    <source>
        <dbReference type="PROSITE" id="PS50850"/>
    </source>
</evidence>
<feature type="transmembrane region" description="Helical" evidence="7">
    <location>
        <begin position="146"/>
        <end position="165"/>
    </location>
</feature>
<feature type="transmembrane region" description="Helical" evidence="7">
    <location>
        <begin position="79"/>
        <end position="103"/>
    </location>
</feature>
<comment type="subcellular location">
    <subcellularLocation>
        <location evidence="1">Cell membrane</location>
        <topology evidence="1">Multi-pass membrane protein</topology>
    </subcellularLocation>
</comment>